<organism evidence="16 17">
    <name type="scientific">Desulfosalsimonas propionicica</name>
    <dbReference type="NCBI Taxonomy" id="332175"/>
    <lineage>
        <taxon>Bacteria</taxon>
        <taxon>Pseudomonadati</taxon>
        <taxon>Thermodesulfobacteriota</taxon>
        <taxon>Desulfobacteria</taxon>
        <taxon>Desulfobacterales</taxon>
        <taxon>Desulfosalsimonadaceae</taxon>
        <taxon>Desulfosalsimonas</taxon>
    </lineage>
</organism>
<dbReference type="RefSeq" id="WP_181552569.1">
    <property type="nucleotide sequence ID" value="NZ_JACDUS010000014.1"/>
</dbReference>
<reference evidence="16 17" key="1">
    <citation type="submission" date="2020-07" db="EMBL/GenBank/DDBJ databases">
        <title>Genomic Encyclopedia of Type Strains, Phase IV (KMG-IV): sequencing the most valuable type-strain genomes for metagenomic binning, comparative biology and taxonomic classification.</title>
        <authorList>
            <person name="Goeker M."/>
        </authorList>
    </citation>
    <scope>NUCLEOTIDE SEQUENCE [LARGE SCALE GENOMIC DNA]</scope>
    <source>
        <strain evidence="16 17">DSM 17721</strain>
    </source>
</reference>
<dbReference type="SMART" id="SM00382">
    <property type="entry name" value="AAA"/>
    <property type="match status" value="1"/>
</dbReference>
<gene>
    <name evidence="16" type="ORF">HNR65_003311</name>
</gene>
<feature type="transmembrane region" description="Helical" evidence="13">
    <location>
        <begin position="59"/>
        <end position="77"/>
    </location>
</feature>
<evidence type="ECO:0000256" key="6">
    <source>
        <dbReference type="ARBA" id="ARBA00022692"/>
    </source>
</evidence>
<proteinExistence type="inferred from homology"/>
<evidence type="ECO:0000313" key="17">
    <source>
        <dbReference type="Proteomes" id="UP000525298"/>
    </source>
</evidence>
<feature type="transmembrane region" description="Helical" evidence="13">
    <location>
        <begin position="161"/>
        <end position="178"/>
    </location>
</feature>
<evidence type="ECO:0000313" key="16">
    <source>
        <dbReference type="EMBL" id="MBA2882955.1"/>
    </source>
</evidence>
<dbReference type="InterPro" id="IPR017871">
    <property type="entry name" value="ABC_transporter-like_CS"/>
</dbReference>
<dbReference type="GO" id="GO:0016887">
    <property type="term" value="F:ATP hydrolysis activity"/>
    <property type="evidence" value="ECO:0007669"/>
    <property type="project" value="InterPro"/>
</dbReference>
<keyword evidence="7" id="KW-0547">Nucleotide-binding</keyword>
<keyword evidence="8 16" id="KW-0067">ATP-binding</keyword>
<dbReference type="EC" id="7.6.2.2" evidence="3"/>
<dbReference type="PROSITE" id="PS50893">
    <property type="entry name" value="ABC_TRANSPORTER_2"/>
    <property type="match status" value="1"/>
</dbReference>
<dbReference type="PROSITE" id="PS50929">
    <property type="entry name" value="ABC_TM1F"/>
    <property type="match status" value="1"/>
</dbReference>
<evidence type="ECO:0000256" key="4">
    <source>
        <dbReference type="ARBA" id="ARBA00022448"/>
    </source>
</evidence>
<dbReference type="InterPro" id="IPR011527">
    <property type="entry name" value="ABC1_TM_dom"/>
</dbReference>
<comment type="subcellular location">
    <subcellularLocation>
        <location evidence="1">Cell membrane</location>
        <topology evidence="1">Multi-pass membrane protein</topology>
    </subcellularLocation>
</comment>
<dbReference type="InterPro" id="IPR003593">
    <property type="entry name" value="AAA+_ATPase"/>
</dbReference>
<evidence type="ECO:0000256" key="2">
    <source>
        <dbReference type="ARBA" id="ARBA00006526"/>
    </source>
</evidence>
<dbReference type="FunFam" id="3.40.50.300:FF:000221">
    <property type="entry name" value="Multidrug ABC transporter ATP-binding protein"/>
    <property type="match status" value="1"/>
</dbReference>
<dbReference type="GO" id="GO:0008559">
    <property type="term" value="F:ABC-type xenobiotic transporter activity"/>
    <property type="evidence" value="ECO:0007669"/>
    <property type="project" value="UniProtKB-EC"/>
</dbReference>
<sequence length="574" mass="63892">MHSIHLIKPYFTQRRNLIFIGIVCLMIVDVLQLFIPRVVKWAVDDLTAGQVDMAGLGRYAAMIVGIAAAMTVLRFFWRRLLIGTSRVVEEGLRNRLFSHIQTLSAPFFDQRSTGDLMAHATNDINNVRMAVGMGMVALTDAMFLGSAAIGFMAYIDLRLTIAALLPMPVIVVVTRVVGRKMHRLYTRVQATFSDMTEMVRESFAGIRTVKAYNREQTELARMQDVSNAYITENLKLVRITGSFFPLMVFFTNLSLTIVVFYGGRLAIFERITAGDFVAFISYLNMLMWPMMAMGWLTNLIQRGSASLDRINSILSTEPEIRDAADARPLSRVRGEIGFEQVNFSYPQASAPAVENIELKVPAGDTLGIIGPQGSGKTTLLYLLTRRYDVSVGGIRIDGHDIRTLKLGDLRGQIAHVPQEPYLFSGTIAENITFGRSVDHDRLVEAARRASLYETICEFPKGFETPVGEKGVVLSGGQKQRIVLARALLRDAPVLLLDDPIGQVDTRTAADIISVIRELAREKTVIIASHRIPAVSFADRIIVLDSGRITESGTHGELMEHNGYYARAELLQRYE</sequence>
<feature type="transmembrane region" description="Helical" evidence="13">
    <location>
        <begin position="243"/>
        <end position="267"/>
    </location>
</feature>
<dbReference type="PANTHER" id="PTHR43394:SF1">
    <property type="entry name" value="ATP-BINDING CASSETTE SUB-FAMILY B MEMBER 10, MITOCHONDRIAL"/>
    <property type="match status" value="1"/>
</dbReference>
<dbReference type="Gene3D" id="1.20.1560.10">
    <property type="entry name" value="ABC transporter type 1, transmembrane domain"/>
    <property type="match status" value="1"/>
</dbReference>
<dbReference type="SUPFAM" id="SSF90123">
    <property type="entry name" value="ABC transporter transmembrane region"/>
    <property type="match status" value="1"/>
</dbReference>
<dbReference type="Pfam" id="PF00005">
    <property type="entry name" value="ABC_tran"/>
    <property type="match status" value="1"/>
</dbReference>
<dbReference type="InterPro" id="IPR003439">
    <property type="entry name" value="ABC_transporter-like_ATP-bd"/>
</dbReference>
<evidence type="ECO:0000256" key="7">
    <source>
        <dbReference type="ARBA" id="ARBA00022741"/>
    </source>
</evidence>
<keyword evidence="9 13" id="KW-1133">Transmembrane helix</keyword>
<dbReference type="Gene3D" id="3.40.50.300">
    <property type="entry name" value="P-loop containing nucleotide triphosphate hydrolases"/>
    <property type="match status" value="1"/>
</dbReference>
<keyword evidence="10 13" id="KW-0472">Membrane</keyword>
<evidence type="ECO:0000256" key="11">
    <source>
        <dbReference type="ARBA" id="ARBA00034018"/>
    </source>
</evidence>
<keyword evidence="17" id="KW-1185">Reference proteome</keyword>
<feature type="domain" description="ABC transporter" evidence="14">
    <location>
        <begin position="336"/>
        <end position="570"/>
    </location>
</feature>
<dbReference type="InterPro" id="IPR027417">
    <property type="entry name" value="P-loop_NTPase"/>
</dbReference>
<comment type="similarity">
    <text evidence="2">Belongs to the ABC transporter superfamily. Drug exporter-2 (TC 3.A.1.117) family.</text>
</comment>
<feature type="transmembrane region" description="Helical" evidence="13">
    <location>
        <begin position="135"/>
        <end position="155"/>
    </location>
</feature>
<evidence type="ECO:0000259" key="15">
    <source>
        <dbReference type="PROSITE" id="PS50929"/>
    </source>
</evidence>
<feature type="domain" description="ABC transmembrane type-1" evidence="15">
    <location>
        <begin position="19"/>
        <end position="302"/>
    </location>
</feature>
<evidence type="ECO:0000256" key="1">
    <source>
        <dbReference type="ARBA" id="ARBA00004651"/>
    </source>
</evidence>
<comment type="catalytic activity">
    <reaction evidence="11">
        <text>ATP + H2O + xenobioticSide 1 = ADP + phosphate + xenobioticSide 2.</text>
        <dbReference type="EC" id="7.6.2.2"/>
    </reaction>
</comment>
<keyword evidence="5" id="KW-1003">Cell membrane</keyword>
<dbReference type="GO" id="GO:0015421">
    <property type="term" value="F:ABC-type oligopeptide transporter activity"/>
    <property type="evidence" value="ECO:0007669"/>
    <property type="project" value="TreeGrafter"/>
</dbReference>
<comment type="caution">
    <text evidence="16">The sequence shown here is derived from an EMBL/GenBank/DDBJ whole genome shotgun (WGS) entry which is preliminary data.</text>
</comment>
<evidence type="ECO:0000256" key="12">
    <source>
        <dbReference type="ARBA" id="ARBA00074518"/>
    </source>
</evidence>
<evidence type="ECO:0000259" key="14">
    <source>
        <dbReference type="PROSITE" id="PS50893"/>
    </source>
</evidence>
<dbReference type="CDD" id="cd18541">
    <property type="entry name" value="ABC_6TM_TmrB_like"/>
    <property type="match status" value="1"/>
</dbReference>
<protein>
    <recommendedName>
        <fullName evidence="12">Multidrug resistance-like ATP-binding protein MdlA</fullName>
        <ecNumber evidence="3">7.6.2.2</ecNumber>
    </recommendedName>
</protein>
<dbReference type="SUPFAM" id="SSF52540">
    <property type="entry name" value="P-loop containing nucleoside triphosphate hydrolases"/>
    <property type="match status" value="1"/>
</dbReference>
<dbReference type="PANTHER" id="PTHR43394">
    <property type="entry name" value="ATP-DEPENDENT PERMEASE MDL1, MITOCHONDRIAL"/>
    <property type="match status" value="1"/>
</dbReference>
<dbReference type="InterPro" id="IPR036640">
    <property type="entry name" value="ABC1_TM_sf"/>
</dbReference>
<name>A0A7W0CC14_9BACT</name>
<dbReference type="Pfam" id="PF00664">
    <property type="entry name" value="ABC_membrane"/>
    <property type="match status" value="1"/>
</dbReference>
<evidence type="ECO:0000256" key="5">
    <source>
        <dbReference type="ARBA" id="ARBA00022475"/>
    </source>
</evidence>
<dbReference type="GO" id="GO:0005886">
    <property type="term" value="C:plasma membrane"/>
    <property type="evidence" value="ECO:0007669"/>
    <property type="project" value="UniProtKB-SubCell"/>
</dbReference>
<evidence type="ECO:0000256" key="8">
    <source>
        <dbReference type="ARBA" id="ARBA00022840"/>
    </source>
</evidence>
<accession>A0A7W0CC14</accession>
<keyword evidence="6 13" id="KW-0812">Transmembrane</keyword>
<evidence type="ECO:0000256" key="13">
    <source>
        <dbReference type="SAM" id="Phobius"/>
    </source>
</evidence>
<evidence type="ECO:0000256" key="9">
    <source>
        <dbReference type="ARBA" id="ARBA00022989"/>
    </source>
</evidence>
<dbReference type="AlphaFoldDB" id="A0A7W0CC14"/>
<evidence type="ECO:0000256" key="10">
    <source>
        <dbReference type="ARBA" id="ARBA00023136"/>
    </source>
</evidence>
<feature type="transmembrane region" description="Helical" evidence="13">
    <location>
        <begin position="17"/>
        <end position="39"/>
    </location>
</feature>
<dbReference type="FunFam" id="1.20.1560.10:FF:000011">
    <property type="entry name" value="Multidrug ABC transporter ATP-binding protein"/>
    <property type="match status" value="1"/>
</dbReference>
<evidence type="ECO:0000256" key="3">
    <source>
        <dbReference type="ARBA" id="ARBA00012191"/>
    </source>
</evidence>
<dbReference type="EMBL" id="JACDUS010000014">
    <property type="protein sequence ID" value="MBA2882955.1"/>
    <property type="molecule type" value="Genomic_DNA"/>
</dbReference>
<keyword evidence="4" id="KW-0813">Transport</keyword>
<feature type="transmembrane region" description="Helical" evidence="13">
    <location>
        <begin position="279"/>
        <end position="300"/>
    </location>
</feature>
<dbReference type="GO" id="GO:0005524">
    <property type="term" value="F:ATP binding"/>
    <property type="evidence" value="ECO:0007669"/>
    <property type="project" value="UniProtKB-KW"/>
</dbReference>
<dbReference type="Proteomes" id="UP000525298">
    <property type="component" value="Unassembled WGS sequence"/>
</dbReference>
<dbReference type="PROSITE" id="PS00211">
    <property type="entry name" value="ABC_TRANSPORTER_1"/>
    <property type="match status" value="1"/>
</dbReference>
<dbReference type="InterPro" id="IPR039421">
    <property type="entry name" value="Type_1_exporter"/>
</dbReference>